<evidence type="ECO:0008006" key="6">
    <source>
        <dbReference type="Google" id="ProtNLM"/>
    </source>
</evidence>
<dbReference type="SUPFAM" id="SSF51735">
    <property type="entry name" value="NAD(P)-binding Rossmann-fold domains"/>
    <property type="match status" value="1"/>
</dbReference>
<keyword evidence="5" id="KW-1185">Reference proteome</keyword>
<dbReference type="PANTHER" id="PTHR24320:SF282">
    <property type="entry name" value="WW DOMAIN-CONTAINING OXIDOREDUCTASE"/>
    <property type="match status" value="1"/>
</dbReference>
<dbReference type="GO" id="GO:0016491">
    <property type="term" value="F:oxidoreductase activity"/>
    <property type="evidence" value="ECO:0007669"/>
    <property type="project" value="UniProtKB-KW"/>
</dbReference>
<evidence type="ECO:0000313" key="5">
    <source>
        <dbReference type="Proteomes" id="UP000285146"/>
    </source>
</evidence>
<protein>
    <recommendedName>
        <fullName evidence="6">Oxidoreductase</fullName>
    </recommendedName>
</protein>
<accession>A0A423XN07</accession>
<dbReference type="FunCoup" id="A0A423XN07">
    <property type="interactions" value="226"/>
</dbReference>
<proteinExistence type="inferred from homology"/>
<dbReference type="PANTHER" id="PTHR24320">
    <property type="entry name" value="RETINOL DEHYDROGENASE"/>
    <property type="match status" value="1"/>
</dbReference>
<comment type="caution">
    <text evidence="4">The sequence shown here is derived from an EMBL/GenBank/DDBJ whole genome shotgun (WGS) entry which is preliminary data.</text>
</comment>
<organism evidence="4 5">
    <name type="scientific">Cytospora leucostoma</name>
    <dbReference type="NCBI Taxonomy" id="1230097"/>
    <lineage>
        <taxon>Eukaryota</taxon>
        <taxon>Fungi</taxon>
        <taxon>Dikarya</taxon>
        <taxon>Ascomycota</taxon>
        <taxon>Pezizomycotina</taxon>
        <taxon>Sordariomycetes</taxon>
        <taxon>Sordariomycetidae</taxon>
        <taxon>Diaporthales</taxon>
        <taxon>Cytosporaceae</taxon>
        <taxon>Cytospora</taxon>
    </lineage>
</organism>
<evidence type="ECO:0000313" key="4">
    <source>
        <dbReference type="EMBL" id="ROW17865.1"/>
    </source>
</evidence>
<dbReference type="Pfam" id="PF00106">
    <property type="entry name" value="adh_short"/>
    <property type="match status" value="1"/>
</dbReference>
<evidence type="ECO:0000256" key="3">
    <source>
        <dbReference type="ARBA" id="ARBA00023002"/>
    </source>
</evidence>
<evidence type="ECO:0000256" key="2">
    <source>
        <dbReference type="ARBA" id="ARBA00022857"/>
    </source>
</evidence>
<dbReference type="InterPro" id="IPR002347">
    <property type="entry name" value="SDR_fam"/>
</dbReference>
<gene>
    <name evidence="4" type="ORF">VPNG_00866</name>
</gene>
<dbReference type="EMBL" id="LKEB01000002">
    <property type="protein sequence ID" value="ROW17865.1"/>
    <property type="molecule type" value="Genomic_DNA"/>
</dbReference>
<name>A0A423XN07_9PEZI</name>
<dbReference type="AlphaFoldDB" id="A0A423XN07"/>
<dbReference type="PRINTS" id="PR00081">
    <property type="entry name" value="GDHRDH"/>
</dbReference>
<evidence type="ECO:0000256" key="1">
    <source>
        <dbReference type="ARBA" id="ARBA00006484"/>
    </source>
</evidence>
<dbReference type="STRING" id="1230097.A0A423XN07"/>
<dbReference type="InParanoid" id="A0A423XN07"/>
<sequence>MWPFTGGVNFTASDIPSLEGKVIFVTGGNSGLGKQSVLELARRGPKEIWLTSRSVEKADQAIEDIKKEVPDAKLKSLSLDLTSLESVKEAARIFNQSSQRLDILLLNAGCMAAPAELTKDGYELQFGTNHMGHALLTKLLTPILDKTAVEPDSDVRVVVLTSVGAAVTLIGGIKFESLKTKADYMTTWYRYGQSKLANALFARQLAKEHPSWTTAAVHPGLINTNLGHYLGDWHWVMKKLLPFGGYILSTVETGTRNQLWAATAPREGIKTGEAYYPVGDLTTARRTLYYNNDALAKKLWDWTEEELKGHVA</sequence>
<keyword evidence="2" id="KW-0521">NADP</keyword>
<dbReference type="InterPro" id="IPR036291">
    <property type="entry name" value="NAD(P)-bd_dom_sf"/>
</dbReference>
<keyword evidence="3" id="KW-0560">Oxidoreductase</keyword>
<dbReference type="OrthoDB" id="191139at2759"/>
<dbReference type="Proteomes" id="UP000285146">
    <property type="component" value="Unassembled WGS sequence"/>
</dbReference>
<reference evidence="4 5" key="1">
    <citation type="submission" date="2015-09" db="EMBL/GenBank/DDBJ databases">
        <title>Host preference determinants of Valsa canker pathogens revealed by comparative genomics.</title>
        <authorList>
            <person name="Yin Z."/>
            <person name="Huang L."/>
        </authorList>
    </citation>
    <scope>NUCLEOTIDE SEQUENCE [LARGE SCALE GENOMIC DNA]</scope>
    <source>
        <strain evidence="4 5">SXYLt</strain>
    </source>
</reference>
<dbReference type="Gene3D" id="3.40.50.720">
    <property type="entry name" value="NAD(P)-binding Rossmann-like Domain"/>
    <property type="match status" value="1"/>
</dbReference>
<comment type="similarity">
    <text evidence="1">Belongs to the short-chain dehydrogenases/reductases (SDR) family.</text>
</comment>